<sequence>MGILSGSSGSPDPIVCSAIPLPATDVDINSERTLHTTLMIVGGGFAAAAVLISAVTNLMHATHYSNPREQVKIMRIIFFIPALAVISWGCIALQFSAWYLQPWSYIFEAFALASFFMLVCDFISPNAEDHARFFDELRLKDGKIAGSTWFFRARRAVYQYTPVAIILGIGQDATFAADVYCLTETNVHFAKLWLTIIKAVSTTVAVLSILALVRRMRSVMPNKRLFFKLFAFKFIVFLEFIQNIVFNSISSRVTPTETVSYADLTTGIPGLLLCIEAFLASILMLFAYSWKPYVSPNRDYGNPFMAIVQSFNLLDAVKEFLMAFGLVSQYHDYQGTPLQEHGQNSFDGSRSHYQSPLTGQDSRARQDEVGYPAPYGAQYNSREIYVAPQQPV</sequence>
<feature type="transmembrane region" description="Helical" evidence="6">
    <location>
        <begin position="76"/>
        <end position="99"/>
    </location>
</feature>
<feature type="region of interest" description="Disordered" evidence="5">
    <location>
        <begin position="338"/>
        <end position="376"/>
    </location>
</feature>
<feature type="transmembrane region" description="Helical" evidence="6">
    <location>
        <begin position="34"/>
        <end position="55"/>
    </location>
</feature>
<protein>
    <submittedName>
        <fullName evidence="7">Uncharacterized protein</fullName>
    </submittedName>
</protein>
<comment type="subcellular location">
    <subcellularLocation>
        <location evidence="1">Membrane</location>
        <topology evidence="1">Multi-pass membrane protein</topology>
    </subcellularLocation>
</comment>
<dbReference type="SMART" id="SM01417">
    <property type="entry name" value="Solute_trans_a"/>
    <property type="match status" value="1"/>
</dbReference>
<dbReference type="InterPro" id="IPR005178">
    <property type="entry name" value="Ostalpha/TMEM184C"/>
</dbReference>
<proteinExistence type="predicted"/>
<reference evidence="7" key="1">
    <citation type="submission" date="2021-03" db="EMBL/GenBank/DDBJ databases">
        <authorList>
            <person name="Tagirdzhanova G."/>
        </authorList>
    </citation>
    <scope>NUCLEOTIDE SEQUENCE</scope>
</reference>
<dbReference type="Pfam" id="PF03619">
    <property type="entry name" value="Solute_trans_a"/>
    <property type="match status" value="1"/>
</dbReference>
<dbReference type="GO" id="GO:0016020">
    <property type="term" value="C:membrane"/>
    <property type="evidence" value="ECO:0007669"/>
    <property type="project" value="UniProtKB-SubCell"/>
</dbReference>
<keyword evidence="4 6" id="KW-0472">Membrane</keyword>
<dbReference type="AlphaFoldDB" id="A0A8H3IJ74"/>
<dbReference type="OrthoDB" id="5348404at2759"/>
<evidence type="ECO:0000256" key="5">
    <source>
        <dbReference type="SAM" id="MobiDB-lite"/>
    </source>
</evidence>
<keyword evidence="2 6" id="KW-0812">Transmembrane</keyword>
<evidence type="ECO:0000256" key="2">
    <source>
        <dbReference type="ARBA" id="ARBA00022692"/>
    </source>
</evidence>
<feature type="transmembrane region" description="Helical" evidence="6">
    <location>
        <begin position="105"/>
        <end position="124"/>
    </location>
</feature>
<evidence type="ECO:0000256" key="4">
    <source>
        <dbReference type="ARBA" id="ARBA00023136"/>
    </source>
</evidence>
<accession>A0A8H3IJ74</accession>
<name>A0A8H3IJ74_9LECA</name>
<dbReference type="PANTHER" id="PTHR23423">
    <property type="entry name" value="ORGANIC SOLUTE TRANSPORTER-RELATED"/>
    <property type="match status" value="1"/>
</dbReference>
<feature type="transmembrane region" description="Helical" evidence="6">
    <location>
        <begin position="192"/>
        <end position="213"/>
    </location>
</feature>
<feature type="transmembrane region" description="Helical" evidence="6">
    <location>
        <begin position="225"/>
        <end position="246"/>
    </location>
</feature>
<evidence type="ECO:0000313" key="8">
    <source>
        <dbReference type="Proteomes" id="UP000664169"/>
    </source>
</evidence>
<keyword evidence="8" id="KW-1185">Reference proteome</keyword>
<evidence type="ECO:0000256" key="1">
    <source>
        <dbReference type="ARBA" id="ARBA00004141"/>
    </source>
</evidence>
<keyword evidence="3 6" id="KW-1133">Transmembrane helix</keyword>
<comment type="caution">
    <text evidence="7">The sequence shown here is derived from an EMBL/GenBank/DDBJ whole genome shotgun (WGS) entry which is preliminary data.</text>
</comment>
<evidence type="ECO:0000256" key="3">
    <source>
        <dbReference type="ARBA" id="ARBA00022989"/>
    </source>
</evidence>
<feature type="transmembrane region" description="Helical" evidence="6">
    <location>
        <begin position="160"/>
        <end position="180"/>
    </location>
</feature>
<dbReference type="Proteomes" id="UP000664169">
    <property type="component" value="Unassembled WGS sequence"/>
</dbReference>
<feature type="compositionally biased region" description="Polar residues" evidence="5">
    <location>
        <begin position="341"/>
        <end position="361"/>
    </location>
</feature>
<feature type="transmembrane region" description="Helical" evidence="6">
    <location>
        <begin position="266"/>
        <end position="288"/>
    </location>
</feature>
<dbReference type="EMBL" id="CAJPDQ010000034">
    <property type="protein sequence ID" value="CAF9929992.1"/>
    <property type="molecule type" value="Genomic_DNA"/>
</dbReference>
<evidence type="ECO:0000256" key="6">
    <source>
        <dbReference type="SAM" id="Phobius"/>
    </source>
</evidence>
<organism evidence="7 8">
    <name type="scientific">Gomphillus americanus</name>
    <dbReference type="NCBI Taxonomy" id="1940652"/>
    <lineage>
        <taxon>Eukaryota</taxon>
        <taxon>Fungi</taxon>
        <taxon>Dikarya</taxon>
        <taxon>Ascomycota</taxon>
        <taxon>Pezizomycotina</taxon>
        <taxon>Lecanoromycetes</taxon>
        <taxon>OSLEUM clade</taxon>
        <taxon>Ostropomycetidae</taxon>
        <taxon>Ostropales</taxon>
        <taxon>Graphidaceae</taxon>
        <taxon>Gomphilloideae</taxon>
        <taxon>Gomphillus</taxon>
    </lineage>
</organism>
<gene>
    <name evidence="7" type="ORF">GOMPHAMPRED_005535</name>
</gene>
<evidence type="ECO:0000313" key="7">
    <source>
        <dbReference type="EMBL" id="CAF9929992.1"/>
    </source>
</evidence>